<evidence type="ECO:0000256" key="1">
    <source>
        <dbReference type="ARBA" id="ARBA00010926"/>
    </source>
</evidence>
<evidence type="ECO:0000313" key="3">
    <source>
        <dbReference type="EMBL" id="KAK1357431.1"/>
    </source>
</evidence>
<feature type="domain" description="Association with the SNF1 complex (ASC)" evidence="2">
    <location>
        <begin position="25"/>
        <end position="113"/>
    </location>
</feature>
<dbReference type="Pfam" id="PF04739">
    <property type="entry name" value="AMPKBI"/>
    <property type="match status" value="1"/>
</dbReference>
<protein>
    <submittedName>
        <fullName evidence="3">AMPKBI domain-containing protein</fullName>
    </submittedName>
</protein>
<dbReference type="SMART" id="SM01010">
    <property type="entry name" value="AMPKBI"/>
    <property type="match status" value="1"/>
</dbReference>
<dbReference type="EMBL" id="JAUIZM010000011">
    <property type="protein sequence ID" value="KAK1357431.1"/>
    <property type="molecule type" value="Genomic_DNA"/>
</dbReference>
<dbReference type="Proteomes" id="UP001237642">
    <property type="component" value="Unassembled WGS sequence"/>
</dbReference>
<organism evidence="3 4">
    <name type="scientific">Heracleum sosnowskyi</name>
    <dbReference type="NCBI Taxonomy" id="360622"/>
    <lineage>
        <taxon>Eukaryota</taxon>
        <taxon>Viridiplantae</taxon>
        <taxon>Streptophyta</taxon>
        <taxon>Embryophyta</taxon>
        <taxon>Tracheophyta</taxon>
        <taxon>Spermatophyta</taxon>
        <taxon>Magnoliopsida</taxon>
        <taxon>eudicotyledons</taxon>
        <taxon>Gunneridae</taxon>
        <taxon>Pentapetalae</taxon>
        <taxon>asterids</taxon>
        <taxon>campanulids</taxon>
        <taxon>Apiales</taxon>
        <taxon>Apiaceae</taxon>
        <taxon>Apioideae</taxon>
        <taxon>apioid superclade</taxon>
        <taxon>Tordylieae</taxon>
        <taxon>Tordyliinae</taxon>
        <taxon>Heracleum</taxon>
    </lineage>
</organism>
<dbReference type="PANTHER" id="PTHR46316:SF13">
    <property type="entry name" value="ASSOCIATION WITH THE SNF1 COMPLEX (ASC) DOMAIN-CONTAINING PROTEIN"/>
    <property type="match status" value="1"/>
</dbReference>
<gene>
    <name evidence="3" type="ORF">POM88_050687</name>
</gene>
<dbReference type="InterPro" id="IPR043554">
    <property type="entry name" value="KINB"/>
</dbReference>
<dbReference type="InterPro" id="IPR037256">
    <property type="entry name" value="ASC_dom_sf"/>
</dbReference>
<accession>A0AAD8H0S2</accession>
<comment type="caution">
    <text evidence="3">The sequence shown here is derived from an EMBL/GenBank/DDBJ whole genome shotgun (WGS) entry which is preliminary data.</text>
</comment>
<comment type="similarity">
    <text evidence="1">Belongs to the 5'-AMP-activated protein kinase beta subunit family.</text>
</comment>
<evidence type="ECO:0000259" key="2">
    <source>
        <dbReference type="SMART" id="SM01010"/>
    </source>
</evidence>
<proteinExistence type="inferred from homology"/>
<dbReference type="SUPFAM" id="SSF160219">
    <property type="entry name" value="AMPKBI-like"/>
    <property type="match status" value="1"/>
</dbReference>
<name>A0AAD8H0S2_9APIA</name>
<evidence type="ECO:0000313" key="4">
    <source>
        <dbReference type="Proteomes" id="UP001237642"/>
    </source>
</evidence>
<dbReference type="AlphaFoldDB" id="A0AAD8H0S2"/>
<sequence length="116" mass="12992">MEIPQRNIAYGHNQNEAIVRGFDVPESPDSSYDNVYDYPVNDEKDTPPIVPQHLHNTLLSSPADGGLPESLPSPQTLNHLYRENRKTEGPVVAVGLTHRFRAKYVTVVLYKPAQAK</sequence>
<dbReference type="PANTHER" id="PTHR46316">
    <property type="entry name" value="SNF1-RELATED PROTEIN KINASE REGULATORY SUBUNIT BETA-1"/>
    <property type="match status" value="1"/>
</dbReference>
<keyword evidence="4" id="KW-1185">Reference proteome</keyword>
<reference evidence="3" key="2">
    <citation type="submission" date="2023-05" db="EMBL/GenBank/DDBJ databases">
        <authorList>
            <person name="Schelkunov M.I."/>
        </authorList>
    </citation>
    <scope>NUCLEOTIDE SEQUENCE</scope>
    <source>
        <strain evidence="3">Hsosn_3</strain>
        <tissue evidence="3">Leaf</tissue>
    </source>
</reference>
<dbReference type="GO" id="GO:0005737">
    <property type="term" value="C:cytoplasm"/>
    <property type="evidence" value="ECO:0007669"/>
    <property type="project" value="UniProtKB-ARBA"/>
</dbReference>
<reference evidence="3" key="1">
    <citation type="submission" date="2023-02" db="EMBL/GenBank/DDBJ databases">
        <title>Genome of toxic invasive species Heracleum sosnowskyi carries increased number of genes despite the absence of recent whole-genome duplications.</title>
        <authorList>
            <person name="Schelkunov M."/>
            <person name="Shtratnikova V."/>
            <person name="Makarenko M."/>
            <person name="Klepikova A."/>
            <person name="Omelchenko D."/>
            <person name="Novikova G."/>
            <person name="Obukhova E."/>
            <person name="Bogdanov V."/>
            <person name="Penin A."/>
            <person name="Logacheva M."/>
        </authorList>
    </citation>
    <scope>NUCLEOTIDE SEQUENCE</scope>
    <source>
        <strain evidence="3">Hsosn_3</strain>
        <tissue evidence="3">Leaf</tissue>
    </source>
</reference>
<dbReference type="InterPro" id="IPR006828">
    <property type="entry name" value="ASC_dom"/>
</dbReference>
<dbReference type="Gene3D" id="6.20.250.60">
    <property type="match status" value="1"/>
</dbReference>